<reference evidence="1" key="1">
    <citation type="submission" date="2018-05" db="EMBL/GenBank/DDBJ databases">
        <authorList>
            <person name="Lanie J.A."/>
            <person name="Ng W.-L."/>
            <person name="Kazmierczak K.M."/>
            <person name="Andrzejewski T.M."/>
            <person name="Davidsen T.M."/>
            <person name="Wayne K.J."/>
            <person name="Tettelin H."/>
            <person name="Glass J.I."/>
            <person name="Rusch D."/>
            <person name="Podicherti R."/>
            <person name="Tsui H.-C.T."/>
            <person name="Winkler M.E."/>
        </authorList>
    </citation>
    <scope>NUCLEOTIDE SEQUENCE</scope>
</reference>
<evidence type="ECO:0000313" key="1">
    <source>
        <dbReference type="EMBL" id="SVD51094.1"/>
    </source>
</evidence>
<gene>
    <name evidence="1" type="ORF">METZ01_LOCUS403948</name>
</gene>
<dbReference type="EMBL" id="UINC01155317">
    <property type="protein sequence ID" value="SVD51094.1"/>
    <property type="molecule type" value="Genomic_DNA"/>
</dbReference>
<dbReference type="AlphaFoldDB" id="A0A382VX96"/>
<accession>A0A382VX96</accession>
<organism evidence="1">
    <name type="scientific">marine metagenome</name>
    <dbReference type="NCBI Taxonomy" id="408172"/>
    <lineage>
        <taxon>unclassified sequences</taxon>
        <taxon>metagenomes</taxon>
        <taxon>ecological metagenomes</taxon>
    </lineage>
</organism>
<feature type="non-terminal residue" evidence="1">
    <location>
        <position position="1"/>
    </location>
</feature>
<protein>
    <submittedName>
        <fullName evidence="1">Uncharacterized protein</fullName>
    </submittedName>
</protein>
<proteinExistence type="predicted"/>
<sequence length="169" mass="18755">VSVLETVHMFSPIFELCTDVSVIPSINSRKVTKAIRKYGDSSLEPDDVLLLIDNTILRSAKQGMFITENRLFAYSEISGKYSIGLSDIETIKIEIRSPLRVKIPGITINGDYFVSLPGMGQAIEYETMRHPALLVLATFMVQALGCKLISDEQEDGPVMSGKWLPEDSK</sequence>
<name>A0A382VX96_9ZZZZ</name>